<keyword evidence="2" id="KW-1133">Transmembrane helix</keyword>
<evidence type="ECO:0000256" key="2">
    <source>
        <dbReference type="SAM" id="Phobius"/>
    </source>
</evidence>
<accession>A0A834HTB3</accession>
<evidence type="ECO:0000313" key="3">
    <source>
        <dbReference type="EMBL" id="KAF7266719.1"/>
    </source>
</evidence>
<feature type="region of interest" description="Disordered" evidence="1">
    <location>
        <begin position="103"/>
        <end position="130"/>
    </location>
</feature>
<evidence type="ECO:0000313" key="4">
    <source>
        <dbReference type="Proteomes" id="UP000625711"/>
    </source>
</evidence>
<keyword evidence="2" id="KW-0472">Membrane</keyword>
<name>A0A834HTB3_RHYFE</name>
<feature type="region of interest" description="Disordered" evidence="1">
    <location>
        <begin position="1"/>
        <end position="24"/>
    </location>
</feature>
<evidence type="ECO:0000256" key="1">
    <source>
        <dbReference type="SAM" id="MobiDB-lite"/>
    </source>
</evidence>
<dbReference type="Proteomes" id="UP000625711">
    <property type="component" value="Unassembled WGS sequence"/>
</dbReference>
<reference evidence="3" key="1">
    <citation type="submission" date="2020-08" db="EMBL/GenBank/DDBJ databases">
        <title>Genome sequencing and assembly of the red palm weevil Rhynchophorus ferrugineus.</title>
        <authorList>
            <person name="Dias G.B."/>
            <person name="Bergman C.M."/>
            <person name="Manee M."/>
        </authorList>
    </citation>
    <scope>NUCLEOTIDE SEQUENCE</scope>
    <source>
        <strain evidence="3">AA-2017</strain>
        <tissue evidence="3">Whole larva</tissue>
    </source>
</reference>
<comment type="caution">
    <text evidence="3">The sequence shown here is derived from an EMBL/GenBank/DDBJ whole genome shotgun (WGS) entry which is preliminary data.</text>
</comment>
<protein>
    <submittedName>
        <fullName evidence="3">Uncharacterized protein</fullName>
    </submittedName>
</protein>
<keyword evidence="4" id="KW-1185">Reference proteome</keyword>
<dbReference type="EMBL" id="JAACXV010014513">
    <property type="protein sequence ID" value="KAF7266719.1"/>
    <property type="molecule type" value="Genomic_DNA"/>
</dbReference>
<feature type="compositionally biased region" description="Pro residues" evidence="1">
    <location>
        <begin position="112"/>
        <end position="122"/>
    </location>
</feature>
<proteinExistence type="predicted"/>
<keyword evidence="2" id="KW-0812">Transmembrane</keyword>
<dbReference type="AlphaFoldDB" id="A0A834HTB3"/>
<feature type="transmembrane region" description="Helical" evidence="2">
    <location>
        <begin position="48"/>
        <end position="69"/>
    </location>
</feature>
<organism evidence="3 4">
    <name type="scientific">Rhynchophorus ferrugineus</name>
    <name type="common">Red palm weevil</name>
    <name type="synonym">Curculio ferrugineus</name>
    <dbReference type="NCBI Taxonomy" id="354439"/>
    <lineage>
        <taxon>Eukaryota</taxon>
        <taxon>Metazoa</taxon>
        <taxon>Ecdysozoa</taxon>
        <taxon>Arthropoda</taxon>
        <taxon>Hexapoda</taxon>
        <taxon>Insecta</taxon>
        <taxon>Pterygota</taxon>
        <taxon>Neoptera</taxon>
        <taxon>Endopterygota</taxon>
        <taxon>Coleoptera</taxon>
        <taxon>Polyphaga</taxon>
        <taxon>Cucujiformia</taxon>
        <taxon>Curculionidae</taxon>
        <taxon>Dryophthorinae</taxon>
        <taxon>Rhynchophorus</taxon>
    </lineage>
</organism>
<gene>
    <name evidence="3" type="ORF">GWI33_019978</name>
</gene>
<sequence>MDGVPASPARSVSTVGPNEGRPSLEGKARNLCRTVVFVAVFLSKLEGFFALDWTLAWPYFGGFCTLFLFGKRRASAVPISREISAAISGPLQRDRFRVRSRVSGAVNLSQPPSTPSPPPPPTIGRNGALSARPGGLSFLI</sequence>